<comment type="caution">
    <text evidence="1">The sequence shown here is derived from an EMBL/GenBank/DDBJ whole genome shotgun (WGS) entry which is preliminary data.</text>
</comment>
<gene>
    <name evidence="1" type="ORF">BDR25DRAFT_392697</name>
</gene>
<evidence type="ECO:0000313" key="1">
    <source>
        <dbReference type="EMBL" id="KAF2472841.1"/>
    </source>
</evidence>
<accession>A0ACB6R115</accession>
<organism evidence="1 2">
    <name type="scientific">Lindgomyces ingoldianus</name>
    <dbReference type="NCBI Taxonomy" id="673940"/>
    <lineage>
        <taxon>Eukaryota</taxon>
        <taxon>Fungi</taxon>
        <taxon>Dikarya</taxon>
        <taxon>Ascomycota</taxon>
        <taxon>Pezizomycotina</taxon>
        <taxon>Dothideomycetes</taxon>
        <taxon>Pleosporomycetidae</taxon>
        <taxon>Pleosporales</taxon>
        <taxon>Lindgomycetaceae</taxon>
        <taxon>Lindgomyces</taxon>
    </lineage>
</organism>
<keyword evidence="2" id="KW-1185">Reference proteome</keyword>
<dbReference type="Proteomes" id="UP000799755">
    <property type="component" value="Unassembled WGS sequence"/>
</dbReference>
<dbReference type="EMBL" id="MU003501">
    <property type="protein sequence ID" value="KAF2472841.1"/>
    <property type="molecule type" value="Genomic_DNA"/>
</dbReference>
<reference evidence="1" key="1">
    <citation type="journal article" date="2020" name="Stud. Mycol.">
        <title>101 Dothideomycetes genomes: a test case for predicting lifestyles and emergence of pathogens.</title>
        <authorList>
            <person name="Haridas S."/>
            <person name="Albert R."/>
            <person name="Binder M."/>
            <person name="Bloem J."/>
            <person name="Labutti K."/>
            <person name="Salamov A."/>
            <person name="Andreopoulos B."/>
            <person name="Baker S."/>
            <person name="Barry K."/>
            <person name="Bills G."/>
            <person name="Bluhm B."/>
            <person name="Cannon C."/>
            <person name="Castanera R."/>
            <person name="Culley D."/>
            <person name="Daum C."/>
            <person name="Ezra D."/>
            <person name="Gonzalez J."/>
            <person name="Henrissat B."/>
            <person name="Kuo A."/>
            <person name="Liang C."/>
            <person name="Lipzen A."/>
            <person name="Lutzoni F."/>
            <person name="Magnuson J."/>
            <person name="Mondo S."/>
            <person name="Nolan M."/>
            <person name="Ohm R."/>
            <person name="Pangilinan J."/>
            <person name="Park H.-J."/>
            <person name="Ramirez L."/>
            <person name="Alfaro M."/>
            <person name="Sun H."/>
            <person name="Tritt A."/>
            <person name="Yoshinaga Y."/>
            <person name="Zwiers L.-H."/>
            <person name="Turgeon B."/>
            <person name="Goodwin S."/>
            <person name="Spatafora J."/>
            <person name="Crous P."/>
            <person name="Grigoriev I."/>
        </authorList>
    </citation>
    <scope>NUCLEOTIDE SEQUENCE</scope>
    <source>
        <strain evidence="1">ATCC 200398</strain>
    </source>
</reference>
<evidence type="ECO:0000313" key="2">
    <source>
        <dbReference type="Proteomes" id="UP000799755"/>
    </source>
</evidence>
<sequence length="539" mass="62042">MSGVCRLSFILEHGKGAHIFDAFTFIILLLSVPHITGFYPHMPRIFTKEITDRERKISRDAKCLTAISLLLSTLTSVTALQWPLTLSCQVFFHSLGTLPSLFHPPPGPFYILAAVYSLCSTYASFRVQQSASIGAKSESKRIISVERVAKMRAMELQSISYSLYFSIRSWMQLGDRGLCAILMFTLDTLFDLQSAMAVLFPLFWSYEKFLGGLLPFLTWQEFDKLDVGIIPSKADRIPLHPEIICGYASPECLTPEGPGVLPLYISVMHEEGRSRSNTEWLVNLVVVKMFEDPGVSERRFDILMQWLEYKEGREFEMTYKIPSNDGSFGSMYLLTSMSLVNHLAFLALHYLISIANIGDWRMLVQKGRHWRRAGFERFCGVGWSRTRMIEISVWVLMHEEKMPMLRKLIQVINMTIPAIAGPIFRKHCGTAEQIPRVHALPRISRMNKKYKNPNWWMLGPSKRRMKAMHYSYWRRGCRDMKTRFLSWRLHGRVKRESRTLRSSNLEPTSSSFQVTCQRTNKPSASLGFAQSSILFRQPE</sequence>
<protein>
    <submittedName>
        <fullName evidence="1">Uncharacterized protein</fullName>
    </submittedName>
</protein>
<proteinExistence type="predicted"/>
<name>A0ACB6R115_9PLEO</name>